<evidence type="ECO:0000256" key="1">
    <source>
        <dbReference type="SAM" id="SignalP"/>
    </source>
</evidence>
<dbReference type="InterPro" id="IPR013424">
    <property type="entry name" value="Ice-binding_C"/>
</dbReference>
<gene>
    <name evidence="3" type="ORF">WJM97_01060</name>
</gene>
<evidence type="ECO:0000313" key="4">
    <source>
        <dbReference type="Proteomes" id="UP001483337"/>
    </source>
</evidence>
<accession>A0ABZ2USE0</accession>
<feature type="chain" id="PRO_5046803128" evidence="1">
    <location>
        <begin position="31"/>
        <end position="214"/>
    </location>
</feature>
<dbReference type="EMBL" id="CP150886">
    <property type="protein sequence ID" value="WZB88322.1"/>
    <property type="molecule type" value="Genomic_DNA"/>
</dbReference>
<sequence>MTTVNVLKKLSMAAAGAAVVTLGAVGNAQAASINRSDFNADAVNFDFESSAPNSTVATDGNVTVTNGRILSVGSIGSVSGNTYYDGADASVIRFDFLNPVSAFGLDFLANNADITLSIFDNANNLIENLTLDWTTLPRAGGFPNGFIGLNAGSNSIAYATIDTPLNGNELYVDNLVYQYATATAVPEPASLIGILGLGAFGVTSLRKRKTAVKA</sequence>
<feature type="signal peptide" evidence="1">
    <location>
        <begin position="1"/>
        <end position="30"/>
    </location>
</feature>
<keyword evidence="4" id="KW-1185">Reference proteome</keyword>
<dbReference type="NCBIfam" id="TIGR02595">
    <property type="entry name" value="PEP_CTERM"/>
    <property type="match status" value="1"/>
</dbReference>
<evidence type="ECO:0000259" key="2">
    <source>
        <dbReference type="Pfam" id="PF07589"/>
    </source>
</evidence>
<evidence type="ECO:0000313" key="3">
    <source>
        <dbReference type="EMBL" id="WZB88322.1"/>
    </source>
</evidence>
<dbReference type="Pfam" id="PF07589">
    <property type="entry name" value="PEP-CTERM"/>
    <property type="match status" value="1"/>
</dbReference>
<protein>
    <submittedName>
        <fullName evidence="3">PEP-CTERM sorting domain-containing protein</fullName>
    </submittedName>
</protein>
<reference evidence="3 4" key="1">
    <citation type="submission" date="2024-04" db="EMBL/GenBank/DDBJ databases">
        <title>Okeanomitos corallinicola gen. &amp; sp. nov. (Nostocales, Cyanobacteria), a new toxic marine heterocyst-forming cyanobacterium from a coral reef.</title>
        <authorList>
            <person name="Li H."/>
            <person name="Li R."/>
            <person name="Kang J."/>
            <person name="Hii K.S."/>
            <person name="Mohamed H.F."/>
            <person name="Xu X."/>
            <person name="Luo Z."/>
        </authorList>
    </citation>
    <scope>NUCLEOTIDE SEQUENCE [LARGE SCALE GENOMIC DNA]</scope>
    <source>
        <strain evidence="3 4">TIOX110</strain>
    </source>
</reference>
<organism evidence="3 4">
    <name type="scientific">Okeanomitos corallinicola TIOX110</name>
    <dbReference type="NCBI Taxonomy" id="3133117"/>
    <lineage>
        <taxon>Bacteria</taxon>
        <taxon>Bacillati</taxon>
        <taxon>Cyanobacteriota</taxon>
        <taxon>Cyanophyceae</taxon>
        <taxon>Nostocales</taxon>
        <taxon>Aphanizomenonaceae</taxon>
        <taxon>Okeanomitos</taxon>
    </lineage>
</organism>
<name>A0ABZ2USE0_9CYAN</name>
<dbReference type="Proteomes" id="UP001483337">
    <property type="component" value="Chromosome"/>
</dbReference>
<proteinExistence type="predicted"/>
<keyword evidence="1" id="KW-0732">Signal</keyword>
<feature type="domain" description="Ice-binding protein C-terminal" evidence="2">
    <location>
        <begin position="184"/>
        <end position="208"/>
    </location>
</feature>